<organism evidence="2 3">
    <name type="scientific">Streptomyces durocortorensis</name>
    <dbReference type="NCBI Taxonomy" id="2811104"/>
    <lineage>
        <taxon>Bacteria</taxon>
        <taxon>Bacillati</taxon>
        <taxon>Actinomycetota</taxon>
        <taxon>Actinomycetes</taxon>
        <taxon>Kitasatosporales</taxon>
        <taxon>Streptomycetaceae</taxon>
        <taxon>Streptomyces</taxon>
    </lineage>
</organism>
<dbReference type="EMBL" id="JAFEUF010000037">
    <property type="protein sequence ID" value="MBM7054276.1"/>
    <property type="molecule type" value="Genomic_DNA"/>
</dbReference>
<sequence>MAASTVEPTARKRRRKPRTKTVSHLPAIIASELKTSEINLTPGKEHVLCPACKCWTPITGVLSKPVLVPHHTTPYHDRTTTPLRRCSNTNRRIVLDTKVEAWQEQLAERTEVSASVASRRPTKVLPKPASPQTERVLRGRDERGPVTRRVEWAGVLYRVRQADQRRAAVPQGAQPAEGPDVPLDHLVPRQAAEQPEAGPLTCERCGATEFSLTSAVAAGWCRITRRSHCGRCAERFPAWTRIPF</sequence>
<feature type="compositionally biased region" description="Basic residues" evidence="1">
    <location>
        <begin position="11"/>
        <end position="21"/>
    </location>
</feature>
<evidence type="ECO:0000313" key="2">
    <source>
        <dbReference type="EMBL" id="MBM7054276.1"/>
    </source>
</evidence>
<proteinExistence type="predicted"/>
<evidence type="ECO:0000256" key="1">
    <source>
        <dbReference type="SAM" id="MobiDB-lite"/>
    </source>
</evidence>
<dbReference type="Proteomes" id="UP000712045">
    <property type="component" value="Unassembled WGS sequence"/>
</dbReference>
<dbReference type="RefSeq" id="WP_205082446.1">
    <property type="nucleotide sequence ID" value="NZ_JAFEUF010000037.1"/>
</dbReference>
<protein>
    <submittedName>
        <fullName evidence="2">Uncharacterized protein</fullName>
    </submittedName>
</protein>
<feature type="region of interest" description="Disordered" evidence="1">
    <location>
        <begin position="1"/>
        <end position="22"/>
    </location>
</feature>
<keyword evidence="3" id="KW-1185">Reference proteome</keyword>
<reference evidence="2 3" key="1">
    <citation type="submission" date="2021-02" db="EMBL/GenBank/DDBJ databases">
        <title>Genome Streptomyces sp. RHZ10.</title>
        <authorList>
            <person name="Besaury L."/>
        </authorList>
    </citation>
    <scope>NUCLEOTIDE SEQUENCE [LARGE SCALE GENOMIC DNA]</scope>
    <source>
        <strain evidence="2 3">RHZ10</strain>
    </source>
</reference>
<comment type="caution">
    <text evidence="2">The sequence shown here is derived from an EMBL/GenBank/DDBJ whole genome shotgun (WGS) entry which is preliminary data.</text>
</comment>
<name>A0ABS2HT98_9ACTN</name>
<evidence type="ECO:0000313" key="3">
    <source>
        <dbReference type="Proteomes" id="UP000712045"/>
    </source>
</evidence>
<accession>A0ABS2HT98</accession>
<gene>
    <name evidence="2" type="ORF">JS521_10465</name>
</gene>
<feature type="region of interest" description="Disordered" evidence="1">
    <location>
        <begin position="113"/>
        <end position="137"/>
    </location>
</feature>